<keyword evidence="3" id="KW-1003">Cell membrane</keyword>
<dbReference type="PANTHER" id="PTHR30627:SF2">
    <property type="entry name" value="PEPTIDOGLYCAN D,D-TRANSPEPTIDASE MRDA"/>
    <property type="match status" value="1"/>
</dbReference>
<accession>A0A3D9S2U5</accession>
<evidence type="ECO:0000256" key="11">
    <source>
        <dbReference type="ARBA" id="ARBA00022989"/>
    </source>
</evidence>
<evidence type="ECO:0000256" key="4">
    <source>
        <dbReference type="ARBA" id="ARBA00022519"/>
    </source>
</evidence>
<evidence type="ECO:0000256" key="1">
    <source>
        <dbReference type="ARBA" id="ARBA00004167"/>
    </source>
</evidence>
<dbReference type="InterPro" id="IPR050515">
    <property type="entry name" value="Beta-lactam/transpept"/>
</dbReference>
<dbReference type="OrthoDB" id="9766847at2"/>
<keyword evidence="4" id="KW-0997">Cell inner membrane</keyword>
<evidence type="ECO:0000256" key="14">
    <source>
        <dbReference type="SAM" id="Phobius"/>
    </source>
</evidence>
<dbReference type="GO" id="GO:0005886">
    <property type="term" value="C:plasma membrane"/>
    <property type="evidence" value="ECO:0007669"/>
    <property type="project" value="UniProtKB-SubCell"/>
</dbReference>
<gene>
    <name evidence="17" type="ORF">BX611_0238</name>
</gene>
<dbReference type="InterPro" id="IPR012338">
    <property type="entry name" value="Beta-lactam/transpept-like"/>
</dbReference>
<evidence type="ECO:0000256" key="10">
    <source>
        <dbReference type="ARBA" id="ARBA00022984"/>
    </source>
</evidence>
<evidence type="ECO:0000313" key="18">
    <source>
        <dbReference type="Proteomes" id="UP000256429"/>
    </source>
</evidence>
<dbReference type="GO" id="GO:0008360">
    <property type="term" value="P:regulation of cell shape"/>
    <property type="evidence" value="ECO:0007669"/>
    <property type="project" value="UniProtKB-KW"/>
</dbReference>
<dbReference type="InterPro" id="IPR017790">
    <property type="entry name" value="Penicillin-binding_protein_2"/>
</dbReference>
<keyword evidence="5" id="KW-0121">Carboxypeptidase</keyword>
<feature type="transmembrane region" description="Helical" evidence="14">
    <location>
        <begin position="7"/>
        <end position="25"/>
    </location>
</feature>
<dbReference type="GO" id="GO:0009252">
    <property type="term" value="P:peptidoglycan biosynthetic process"/>
    <property type="evidence" value="ECO:0007669"/>
    <property type="project" value="UniProtKB-KW"/>
</dbReference>
<keyword evidence="13" id="KW-0961">Cell wall biogenesis/degradation</keyword>
<keyword evidence="9" id="KW-0133">Cell shape</keyword>
<dbReference type="Gene3D" id="3.30.1390.30">
    <property type="entry name" value="Penicillin-binding protein 2a, domain 3"/>
    <property type="match status" value="1"/>
</dbReference>
<comment type="caution">
    <text evidence="17">The sequence shown here is derived from an EMBL/GenBank/DDBJ whole genome shotgun (WGS) entry which is preliminary data.</text>
</comment>
<evidence type="ECO:0000256" key="13">
    <source>
        <dbReference type="ARBA" id="ARBA00023316"/>
    </source>
</evidence>
<dbReference type="InterPro" id="IPR005311">
    <property type="entry name" value="PBP_dimer"/>
</dbReference>
<keyword evidence="8" id="KW-0378">Hydrolase</keyword>
<dbReference type="InterPro" id="IPR001460">
    <property type="entry name" value="PCN-bd_Tpept"/>
</dbReference>
<dbReference type="RefSeq" id="WP_115877659.1">
    <property type="nucleotide sequence ID" value="NZ_QTTQ01000009.1"/>
</dbReference>
<keyword evidence="6" id="KW-0645">Protease</keyword>
<evidence type="ECO:0000256" key="7">
    <source>
        <dbReference type="ARBA" id="ARBA00022692"/>
    </source>
</evidence>
<dbReference type="Pfam" id="PF00905">
    <property type="entry name" value="Transpeptidase"/>
    <property type="match status" value="1"/>
</dbReference>
<feature type="domain" description="Penicillin-binding protein transpeptidase" evidence="15">
    <location>
        <begin position="249"/>
        <end position="577"/>
    </location>
</feature>
<feature type="domain" description="Penicillin-binding protein dimerisation" evidence="16">
    <location>
        <begin position="48"/>
        <end position="210"/>
    </location>
</feature>
<keyword evidence="18" id="KW-1185">Reference proteome</keyword>
<evidence type="ECO:0000259" key="16">
    <source>
        <dbReference type="Pfam" id="PF03717"/>
    </source>
</evidence>
<protein>
    <submittedName>
        <fullName evidence="17">Penicillin-binding protein 2</fullName>
    </submittedName>
</protein>
<dbReference type="AlphaFoldDB" id="A0A3D9S2U5"/>
<keyword evidence="7 14" id="KW-0812">Transmembrane</keyword>
<evidence type="ECO:0000256" key="12">
    <source>
        <dbReference type="ARBA" id="ARBA00023136"/>
    </source>
</evidence>
<evidence type="ECO:0000256" key="5">
    <source>
        <dbReference type="ARBA" id="ARBA00022645"/>
    </source>
</evidence>
<comment type="subcellular location">
    <subcellularLocation>
        <location evidence="2">Cell membrane</location>
    </subcellularLocation>
    <subcellularLocation>
        <location evidence="1">Membrane</location>
        <topology evidence="1">Single-pass membrane protein</topology>
    </subcellularLocation>
</comment>
<dbReference type="GO" id="GO:0071555">
    <property type="term" value="P:cell wall organization"/>
    <property type="evidence" value="ECO:0007669"/>
    <property type="project" value="UniProtKB-KW"/>
</dbReference>
<dbReference type="SUPFAM" id="SSF56601">
    <property type="entry name" value="beta-lactamase/transpeptidase-like"/>
    <property type="match status" value="1"/>
</dbReference>
<dbReference type="EMBL" id="QTTQ01000009">
    <property type="protein sequence ID" value="REE82962.1"/>
    <property type="molecule type" value="Genomic_DNA"/>
</dbReference>
<evidence type="ECO:0000313" key="17">
    <source>
        <dbReference type="EMBL" id="REE82962.1"/>
    </source>
</evidence>
<dbReference type="NCBIfam" id="TIGR03423">
    <property type="entry name" value="pbp2_mrdA"/>
    <property type="match status" value="1"/>
</dbReference>
<dbReference type="Gene3D" id="3.40.710.10">
    <property type="entry name" value="DD-peptidase/beta-lactamase superfamily"/>
    <property type="match status" value="1"/>
</dbReference>
<evidence type="ECO:0000256" key="2">
    <source>
        <dbReference type="ARBA" id="ARBA00004236"/>
    </source>
</evidence>
<organism evidence="17 18">
    <name type="scientific">Lutibacter oceani</name>
    <dbReference type="NCBI Taxonomy" id="1853311"/>
    <lineage>
        <taxon>Bacteria</taxon>
        <taxon>Pseudomonadati</taxon>
        <taxon>Bacteroidota</taxon>
        <taxon>Flavobacteriia</taxon>
        <taxon>Flavobacteriales</taxon>
        <taxon>Flavobacteriaceae</taxon>
        <taxon>Lutibacter</taxon>
    </lineage>
</organism>
<keyword evidence="12 14" id="KW-0472">Membrane</keyword>
<dbReference type="Pfam" id="PF03717">
    <property type="entry name" value="PBP_dimer"/>
    <property type="match status" value="1"/>
</dbReference>
<evidence type="ECO:0000256" key="3">
    <source>
        <dbReference type="ARBA" id="ARBA00022475"/>
    </source>
</evidence>
<dbReference type="GO" id="GO:0071972">
    <property type="term" value="F:peptidoglycan L,D-transpeptidase activity"/>
    <property type="evidence" value="ECO:0007669"/>
    <property type="project" value="TreeGrafter"/>
</dbReference>
<evidence type="ECO:0000256" key="8">
    <source>
        <dbReference type="ARBA" id="ARBA00022801"/>
    </source>
</evidence>
<evidence type="ECO:0000256" key="6">
    <source>
        <dbReference type="ARBA" id="ARBA00022670"/>
    </source>
</evidence>
<name>A0A3D9S2U5_9FLAO</name>
<keyword evidence="11 14" id="KW-1133">Transmembrane helix</keyword>
<dbReference type="SUPFAM" id="SSF56519">
    <property type="entry name" value="Penicillin binding protein dimerisation domain"/>
    <property type="match status" value="1"/>
</dbReference>
<dbReference type="Gene3D" id="3.90.1310.10">
    <property type="entry name" value="Penicillin-binding protein 2a (Domain 2)"/>
    <property type="match status" value="1"/>
</dbReference>
<dbReference type="GO" id="GO:0006508">
    <property type="term" value="P:proteolysis"/>
    <property type="evidence" value="ECO:0007669"/>
    <property type="project" value="UniProtKB-KW"/>
</dbReference>
<reference evidence="17 18" key="1">
    <citation type="submission" date="2018-08" db="EMBL/GenBank/DDBJ databases">
        <title>Genomic Encyclopedia of Type Strains, Phase III (KMG-III): the genomes of soil and plant-associated and newly described type strains.</title>
        <authorList>
            <person name="Whitman W."/>
        </authorList>
    </citation>
    <scope>NUCLEOTIDE SEQUENCE [LARGE SCALE GENOMIC DNA]</scope>
    <source>
        <strain evidence="17 18">325-5</strain>
    </source>
</reference>
<dbReference type="Proteomes" id="UP000256429">
    <property type="component" value="Unassembled WGS sequence"/>
</dbReference>
<proteinExistence type="predicted"/>
<dbReference type="InterPro" id="IPR036138">
    <property type="entry name" value="PBP_dimer_sf"/>
</dbReference>
<keyword evidence="10" id="KW-0573">Peptidoglycan synthesis</keyword>
<dbReference type="PANTHER" id="PTHR30627">
    <property type="entry name" value="PEPTIDOGLYCAN D,D-TRANSPEPTIDASE"/>
    <property type="match status" value="1"/>
</dbReference>
<dbReference type="GO" id="GO:0008658">
    <property type="term" value="F:penicillin binding"/>
    <property type="evidence" value="ECO:0007669"/>
    <property type="project" value="InterPro"/>
</dbReference>
<sequence length="618" mass="69932">MKRSGLLTFLIIFIALVFIGRLFYLQILNNSYTVPALNSSAVKVTYDYPERGYVYDRNGKLLVANQLSYDIMVIPREVKPLDTLDFCSLLKISKEDFIKKMERAKKYSTRIPSTFVAQVSKSDYAFLQEKMYKFKGFYIIKRSLREYPVNSAPNVLGYISEVNENMIKKNPYYQLGELIGTAGIETTYEETLRGTKGVKYIQRDRFNKEIGPYKNGMYDTLPVPGNDITLTIDSKLQQYGEALMVNKRGGIVAIEPSTGEILALVSTPTFNPNLMVGRERSKNFTKLYLDTISRPLLDRGLQGEYPPGSPFKVITALVALQENVINTHTTIKCFGGYRYGAGKDAFMECHCGTHGSPVELNKAIYRSCNSYFSNAYRKTIEKYSTAVEGMNVWSKHVKSFGLGNYLNNDLSVGQKGLVPDGDLYNKWYPNTRWTATYNISNAIGQGEVLTTPIQLANMTATVANRGFYFTPHIVKSIKGKKLNEKYTTPNYTTIDEKYFEPVIEGLFNVFENPRGTASWSKVKGIEICGKTGTAENPHGQDHSIFIAFAPKDNPKIAIAVFVENGYWGSRWAGPIASLMIEKYLNGETIRPWKEQEMFKGSLQDEYDKQLIETLEIEK</sequence>
<evidence type="ECO:0000259" key="15">
    <source>
        <dbReference type="Pfam" id="PF00905"/>
    </source>
</evidence>
<dbReference type="GO" id="GO:0009002">
    <property type="term" value="F:serine-type D-Ala-D-Ala carboxypeptidase activity"/>
    <property type="evidence" value="ECO:0007669"/>
    <property type="project" value="InterPro"/>
</dbReference>
<evidence type="ECO:0000256" key="9">
    <source>
        <dbReference type="ARBA" id="ARBA00022960"/>
    </source>
</evidence>